<dbReference type="InterPro" id="IPR000160">
    <property type="entry name" value="GGDEF_dom"/>
</dbReference>
<accession>A0ABV9C2E4</accession>
<dbReference type="CDD" id="cd01949">
    <property type="entry name" value="GGDEF"/>
    <property type="match status" value="1"/>
</dbReference>
<dbReference type="Pfam" id="PF00990">
    <property type="entry name" value="GGDEF"/>
    <property type="match status" value="1"/>
</dbReference>
<dbReference type="Gene3D" id="2.60.40.10">
    <property type="entry name" value="Immunoglobulins"/>
    <property type="match status" value="1"/>
</dbReference>
<proteinExistence type="predicted"/>
<dbReference type="InterPro" id="IPR015943">
    <property type="entry name" value="WD40/YVTN_repeat-like_dom_sf"/>
</dbReference>
<feature type="region of interest" description="Disordered" evidence="4">
    <location>
        <begin position="1"/>
        <end position="23"/>
    </location>
</feature>
<feature type="coiled-coil region" evidence="3">
    <location>
        <begin position="849"/>
        <end position="876"/>
    </location>
</feature>
<dbReference type="EC" id="2.7.7.65" evidence="1"/>
<dbReference type="PROSITE" id="PS50887">
    <property type="entry name" value="GGDEF"/>
    <property type="match status" value="1"/>
</dbReference>
<protein>
    <recommendedName>
        <fullName evidence="1">diguanylate cyclase</fullName>
        <ecNumber evidence="1">2.7.7.65</ecNumber>
    </recommendedName>
</protein>
<keyword evidence="8" id="KW-1185">Reference proteome</keyword>
<comment type="caution">
    <text evidence="7">The sequence shown here is derived from an EMBL/GenBank/DDBJ whole genome shotgun (WGS) entry which is preliminary data.</text>
</comment>
<keyword evidence="3" id="KW-0175">Coiled coil</keyword>
<dbReference type="NCBIfam" id="TIGR00254">
    <property type="entry name" value="GGDEF"/>
    <property type="match status" value="1"/>
</dbReference>
<organism evidence="7 8">
    <name type="scientific">Dyella halodurans</name>
    <dbReference type="NCBI Taxonomy" id="1920171"/>
    <lineage>
        <taxon>Bacteria</taxon>
        <taxon>Pseudomonadati</taxon>
        <taxon>Pseudomonadota</taxon>
        <taxon>Gammaproteobacteria</taxon>
        <taxon>Lysobacterales</taxon>
        <taxon>Rhodanobacteraceae</taxon>
        <taxon>Dyella</taxon>
    </lineage>
</organism>
<evidence type="ECO:0000256" key="4">
    <source>
        <dbReference type="SAM" id="MobiDB-lite"/>
    </source>
</evidence>
<dbReference type="InterPro" id="IPR013783">
    <property type="entry name" value="Ig-like_fold"/>
</dbReference>
<gene>
    <name evidence="7" type="ORF">ACFO5W_09565</name>
</gene>
<keyword evidence="5" id="KW-1133">Transmembrane helix</keyword>
<evidence type="ECO:0000259" key="6">
    <source>
        <dbReference type="PROSITE" id="PS50887"/>
    </source>
</evidence>
<keyword evidence="5" id="KW-0472">Membrane</keyword>
<dbReference type="SUPFAM" id="SSF63829">
    <property type="entry name" value="Calcium-dependent phosphotriesterase"/>
    <property type="match status" value="1"/>
</dbReference>
<evidence type="ECO:0000256" key="5">
    <source>
        <dbReference type="SAM" id="Phobius"/>
    </source>
</evidence>
<dbReference type="InterPro" id="IPR029787">
    <property type="entry name" value="Nucleotide_cyclase"/>
</dbReference>
<feature type="domain" description="GGDEF" evidence="6">
    <location>
        <begin position="902"/>
        <end position="1033"/>
    </location>
</feature>
<dbReference type="PANTHER" id="PTHR45138:SF9">
    <property type="entry name" value="DIGUANYLATE CYCLASE DGCM-RELATED"/>
    <property type="match status" value="1"/>
</dbReference>
<evidence type="ECO:0000313" key="8">
    <source>
        <dbReference type="Proteomes" id="UP001595961"/>
    </source>
</evidence>
<evidence type="ECO:0000256" key="2">
    <source>
        <dbReference type="ARBA" id="ARBA00034247"/>
    </source>
</evidence>
<reference evidence="8" key="1">
    <citation type="journal article" date="2019" name="Int. J. Syst. Evol. Microbiol.">
        <title>The Global Catalogue of Microorganisms (GCM) 10K type strain sequencing project: providing services to taxonomists for standard genome sequencing and annotation.</title>
        <authorList>
            <consortium name="The Broad Institute Genomics Platform"/>
            <consortium name="The Broad Institute Genome Sequencing Center for Infectious Disease"/>
            <person name="Wu L."/>
            <person name="Ma J."/>
        </authorList>
    </citation>
    <scope>NUCLEOTIDE SEQUENCE [LARGE SCALE GENOMIC DNA]</scope>
    <source>
        <strain evidence="8">CCM 4481</strain>
    </source>
</reference>
<dbReference type="Gene3D" id="2.130.10.10">
    <property type="entry name" value="YVTN repeat-like/Quinoprotein amine dehydrogenase"/>
    <property type="match status" value="3"/>
</dbReference>
<dbReference type="Pfam" id="PF07495">
    <property type="entry name" value="Y_Y_Y"/>
    <property type="match status" value="1"/>
</dbReference>
<dbReference type="InterPro" id="IPR043128">
    <property type="entry name" value="Rev_trsase/Diguanyl_cyclase"/>
</dbReference>
<feature type="compositionally biased region" description="Low complexity" evidence="4">
    <location>
        <begin position="8"/>
        <end position="22"/>
    </location>
</feature>
<dbReference type="SUPFAM" id="SSF55073">
    <property type="entry name" value="Nucleotide cyclase"/>
    <property type="match status" value="1"/>
</dbReference>
<keyword evidence="7" id="KW-0548">Nucleotidyltransferase</keyword>
<keyword evidence="5" id="KW-0812">Transmembrane</keyword>
<dbReference type="Pfam" id="PF07494">
    <property type="entry name" value="Reg_prop"/>
    <property type="match status" value="3"/>
</dbReference>
<dbReference type="InterPro" id="IPR011110">
    <property type="entry name" value="Reg_prop"/>
</dbReference>
<comment type="catalytic activity">
    <reaction evidence="2">
        <text>2 GTP = 3',3'-c-di-GMP + 2 diphosphate</text>
        <dbReference type="Rhea" id="RHEA:24898"/>
        <dbReference type="ChEBI" id="CHEBI:33019"/>
        <dbReference type="ChEBI" id="CHEBI:37565"/>
        <dbReference type="ChEBI" id="CHEBI:58805"/>
        <dbReference type="EC" id="2.7.7.65"/>
    </reaction>
</comment>
<dbReference type="InterPro" id="IPR011123">
    <property type="entry name" value="Y_Y_Y"/>
</dbReference>
<dbReference type="SUPFAM" id="SSF101898">
    <property type="entry name" value="NHL repeat"/>
    <property type="match status" value="1"/>
</dbReference>
<dbReference type="SMART" id="SM00267">
    <property type="entry name" value="GGDEF"/>
    <property type="match status" value="1"/>
</dbReference>
<sequence>MADGTVLPRRASPAPASPASTSYAGSGRLHRLYSWLALLFILLLPCSAVRAEDPWAPFDAPWFDRLGINDGLPHSIATAIVQDQRGLLWVGTIGGLVRYDGYRMQVFSVAAGGRSGLPDAYVRSLLALQDGGVLIGTNAGGLSRFDPVSNTLRNYPIGRGGTSDRKIYALAHDRDNGVWIATDHGLDYLDLRTNRIVPVATGDDASPRNFSVLQDDAGNLWLGNSKGLFFRRAGSHAFVRPPRPDGSIDTVLSDGIWAIREDREGRLWVGSTQAGAAYRDTDGHWQGVPGFSGFEQDHARRATVRDFLEISADTLWIGTDGTGVLAYSPGAAGVRAITHDTAVPSSLPGDSVRALMQDRSGNVWAATDLGIARHDPNARTAFALQPSARTDRAIANTNVRGIYVDKRQRIWLGMSSGRIDVIDLGKGQIRHLQLGGNQARRDVQAFAEGPDGTIWIGTQGLARVDPDTFVLQDSLLAELDEKPVLSLLSDGEQLLIATYDGVYRYNTHTHAVVHFRHAPNDPGSLSSDTVRHIAAVDHTIWYLTAYGISIAANPLQTRDFTRVLNRPGDPTSLPNDLVTSMATDPEGQQWIGTAGGLSLLEQWDKQGTFRFRHIGSAEGLASDSVNAVMSDDNGNLWVSLPNGVAMIDGSTHTVRNLGIRDGLRIASYIYAAAARAPTGELLFGGLGGLTVIRPDWRPPNTPDPPLIATQVELNGVPMPFGKLPRAGESLKLGPHSRSLRVDFALLDYQAPSETAYSYRMEGFDETWSEVPRGSLPSAIYTNLPYGEYTLHLRATTRGMQPRRIETTFQVLAEPRWYETVTARVIAILLLLAVMVGLIQLRTLYLQRKARLLQQQIDMHTRDLRAANLRLDELANTDELTGACNRRRFFALAEEVRQAAPDGGACIALLDLDHFKQINDGHGHLAGDAVIRAACAAILQQCREDDLVGRYGGEELVICLPGGTLAQGMAVAERIRLAVAEQHAVHEGRPIAVTASIGVAAYRAGESLSQWLSRADEALYQAKHAGRNRCVAAL</sequence>
<dbReference type="InterPro" id="IPR050469">
    <property type="entry name" value="Diguanylate_Cyclase"/>
</dbReference>
<dbReference type="GO" id="GO:0052621">
    <property type="term" value="F:diguanylate cyclase activity"/>
    <property type="evidence" value="ECO:0007669"/>
    <property type="project" value="UniProtKB-EC"/>
</dbReference>
<evidence type="ECO:0000313" key="7">
    <source>
        <dbReference type="EMBL" id="MFC4526875.1"/>
    </source>
</evidence>
<name>A0ABV9C2E4_9GAMM</name>
<evidence type="ECO:0000256" key="3">
    <source>
        <dbReference type="SAM" id="Coils"/>
    </source>
</evidence>
<dbReference type="Proteomes" id="UP001595961">
    <property type="component" value="Unassembled WGS sequence"/>
</dbReference>
<dbReference type="RefSeq" id="WP_266148776.1">
    <property type="nucleotide sequence ID" value="NZ_CP064028.1"/>
</dbReference>
<evidence type="ECO:0000256" key="1">
    <source>
        <dbReference type="ARBA" id="ARBA00012528"/>
    </source>
</evidence>
<feature type="transmembrane region" description="Helical" evidence="5">
    <location>
        <begin position="824"/>
        <end position="844"/>
    </location>
</feature>
<dbReference type="EMBL" id="JBHSGA010000017">
    <property type="protein sequence ID" value="MFC4526875.1"/>
    <property type="molecule type" value="Genomic_DNA"/>
</dbReference>
<keyword evidence="7" id="KW-0808">Transferase</keyword>
<dbReference type="PANTHER" id="PTHR45138">
    <property type="entry name" value="REGULATORY COMPONENTS OF SENSORY TRANSDUCTION SYSTEM"/>
    <property type="match status" value="1"/>
</dbReference>
<dbReference type="Gene3D" id="3.30.70.270">
    <property type="match status" value="1"/>
</dbReference>